<organism evidence="2 3">
    <name type="scientific">Micromonospora viridifaciens</name>
    <dbReference type="NCBI Taxonomy" id="1881"/>
    <lineage>
        <taxon>Bacteria</taxon>
        <taxon>Bacillati</taxon>
        <taxon>Actinomycetota</taxon>
        <taxon>Actinomycetes</taxon>
        <taxon>Micromonosporales</taxon>
        <taxon>Micromonosporaceae</taxon>
        <taxon>Micromonospora</taxon>
    </lineage>
</organism>
<protein>
    <submittedName>
        <fullName evidence="2">HTH-type transcriptional regulator / antitoxin HipB</fullName>
    </submittedName>
</protein>
<name>A0A1C4VY67_MICVI</name>
<dbReference type="Pfam" id="PF13560">
    <property type="entry name" value="HTH_31"/>
    <property type="match status" value="1"/>
</dbReference>
<dbReference type="Proteomes" id="UP000198242">
    <property type="component" value="Chromosome I"/>
</dbReference>
<dbReference type="InterPro" id="IPR001387">
    <property type="entry name" value="Cro/C1-type_HTH"/>
</dbReference>
<dbReference type="GO" id="GO:0003677">
    <property type="term" value="F:DNA binding"/>
    <property type="evidence" value="ECO:0007669"/>
    <property type="project" value="InterPro"/>
</dbReference>
<sequence>MMCTDAHIGGPVRIGNVRDLGRYVRDRRRELGLTQTGLATEAGVSRRWLSDLEAGKESAEVGLVLRTLAALNLMVDAVPLETLPAPGVDLDDLLRRLGPSDG</sequence>
<feature type="domain" description="HTH cro/C1-type" evidence="1">
    <location>
        <begin position="24"/>
        <end position="78"/>
    </location>
</feature>
<evidence type="ECO:0000313" key="2">
    <source>
        <dbReference type="EMBL" id="SCE88900.1"/>
    </source>
</evidence>
<gene>
    <name evidence="2" type="ORF">GA0074695_1917</name>
</gene>
<evidence type="ECO:0000313" key="3">
    <source>
        <dbReference type="Proteomes" id="UP000198242"/>
    </source>
</evidence>
<dbReference type="PROSITE" id="PS50943">
    <property type="entry name" value="HTH_CROC1"/>
    <property type="match status" value="1"/>
</dbReference>
<evidence type="ECO:0000259" key="1">
    <source>
        <dbReference type="PROSITE" id="PS50943"/>
    </source>
</evidence>
<dbReference type="SUPFAM" id="SSF47413">
    <property type="entry name" value="lambda repressor-like DNA-binding domains"/>
    <property type="match status" value="1"/>
</dbReference>
<proteinExistence type="predicted"/>
<dbReference type="EMBL" id="LT607411">
    <property type="protein sequence ID" value="SCE88900.1"/>
    <property type="molecule type" value="Genomic_DNA"/>
</dbReference>
<dbReference type="SMART" id="SM00530">
    <property type="entry name" value="HTH_XRE"/>
    <property type="match status" value="1"/>
</dbReference>
<dbReference type="CDD" id="cd00093">
    <property type="entry name" value="HTH_XRE"/>
    <property type="match status" value="1"/>
</dbReference>
<dbReference type="AlphaFoldDB" id="A0A1C4VY67"/>
<accession>A0A1C4VY67</accession>
<keyword evidence="3" id="KW-1185">Reference proteome</keyword>
<dbReference type="InterPro" id="IPR010982">
    <property type="entry name" value="Lambda_DNA-bd_dom_sf"/>
</dbReference>
<dbReference type="Gene3D" id="1.10.260.40">
    <property type="entry name" value="lambda repressor-like DNA-binding domains"/>
    <property type="match status" value="1"/>
</dbReference>
<reference evidence="3" key="1">
    <citation type="submission" date="2016-06" db="EMBL/GenBank/DDBJ databases">
        <authorList>
            <person name="Varghese N."/>
            <person name="Submissions Spin"/>
        </authorList>
    </citation>
    <scope>NUCLEOTIDE SEQUENCE [LARGE SCALE GENOMIC DNA]</scope>
    <source>
        <strain evidence="3">DSM 43909</strain>
    </source>
</reference>